<dbReference type="AlphaFoldDB" id="A0AAJ7REB9"/>
<evidence type="ECO:0000313" key="2">
    <source>
        <dbReference type="Proteomes" id="UP000694920"/>
    </source>
</evidence>
<dbReference type="Proteomes" id="UP000694920">
    <property type="component" value="Unplaced"/>
</dbReference>
<reference evidence="3" key="1">
    <citation type="submission" date="2025-08" db="UniProtKB">
        <authorList>
            <consortium name="RefSeq"/>
        </authorList>
    </citation>
    <scope>IDENTIFICATION</scope>
</reference>
<keyword evidence="1" id="KW-0732">Signal</keyword>
<dbReference type="KEGG" id="ccin:107266201"/>
<feature type="chain" id="PRO_5042490498" evidence="1">
    <location>
        <begin position="19"/>
        <end position="216"/>
    </location>
</feature>
<name>A0AAJ7REB9_CEPCN</name>
<gene>
    <name evidence="3" type="primary">LOC107266201</name>
</gene>
<sequence>MRLFIILSLTAALAVTEGKYQLAHVYGYQGPAAPLAHDGRVIDTPEVTQARAAHLAAHAQAAARVSHKYEPYNELYLEEEPYESSWSNVPVPRGYHGPLAPLAHDGRVIDTPEVQHAKAAHLAAHAKEAAKAVQYGYDNAVYPEPSGPSGPSYSPQIRIAYAHAAPVGYTGPLAPLGHDGRVIDTPEVAHAKAAHLRAHAYATALMTGQHGHQNYY</sequence>
<proteinExistence type="predicted"/>
<protein>
    <submittedName>
        <fullName evidence="3">Pupal cuticle protein</fullName>
    </submittedName>
</protein>
<organism evidence="2 3">
    <name type="scientific">Cephus cinctus</name>
    <name type="common">Wheat stem sawfly</name>
    <dbReference type="NCBI Taxonomy" id="211228"/>
    <lineage>
        <taxon>Eukaryota</taxon>
        <taxon>Metazoa</taxon>
        <taxon>Ecdysozoa</taxon>
        <taxon>Arthropoda</taxon>
        <taxon>Hexapoda</taxon>
        <taxon>Insecta</taxon>
        <taxon>Pterygota</taxon>
        <taxon>Neoptera</taxon>
        <taxon>Endopterygota</taxon>
        <taxon>Hymenoptera</taxon>
        <taxon>Cephoidea</taxon>
        <taxon>Cephidae</taxon>
        <taxon>Cephus</taxon>
    </lineage>
</organism>
<dbReference type="GeneID" id="107266201"/>
<evidence type="ECO:0000313" key="3">
    <source>
        <dbReference type="RefSeq" id="XP_024939283.1"/>
    </source>
</evidence>
<evidence type="ECO:0000256" key="1">
    <source>
        <dbReference type="SAM" id="SignalP"/>
    </source>
</evidence>
<keyword evidence="2" id="KW-1185">Reference proteome</keyword>
<dbReference type="RefSeq" id="XP_024939283.1">
    <property type="nucleotide sequence ID" value="XM_025083515.1"/>
</dbReference>
<accession>A0AAJ7REB9</accession>
<feature type="signal peptide" evidence="1">
    <location>
        <begin position="1"/>
        <end position="18"/>
    </location>
</feature>